<dbReference type="InterPro" id="IPR033897">
    <property type="entry name" value="SRF-like_MADS-box"/>
</dbReference>
<dbReference type="AlphaFoldDB" id="A0AAV6MHE8"/>
<dbReference type="GO" id="GO:0000981">
    <property type="term" value="F:DNA-binding transcription factor activity, RNA polymerase II-specific"/>
    <property type="evidence" value="ECO:0007669"/>
    <property type="project" value="InterPro"/>
</dbReference>
<evidence type="ECO:0000313" key="3">
    <source>
        <dbReference type="Proteomes" id="UP000685013"/>
    </source>
</evidence>
<evidence type="ECO:0000259" key="1">
    <source>
        <dbReference type="PROSITE" id="PS50066"/>
    </source>
</evidence>
<dbReference type="GO" id="GO:0046983">
    <property type="term" value="F:protein dimerization activity"/>
    <property type="evidence" value="ECO:0007669"/>
    <property type="project" value="InterPro"/>
</dbReference>
<dbReference type="Pfam" id="PF00319">
    <property type="entry name" value="SRF-TF"/>
    <property type="match status" value="1"/>
</dbReference>
<gene>
    <name evidence="2" type="primary">AGL82</name>
    <name evidence="2" type="ORF">SDJN03_21225</name>
</gene>
<comment type="caution">
    <text evidence="2">The sequence shown here is derived from an EMBL/GenBank/DDBJ whole genome shotgun (WGS) entry which is preliminary data.</text>
</comment>
<proteinExistence type="predicted"/>
<dbReference type="GO" id="GO:0045944">
    <property type="term" value="P:positive regulation of transcription by RNA polymerase II"/>
    <property type="evidence" value="ECO:0007669"/>
    <property type="project" value="InterPro"/>
</dbReference>
<feature type="non-terminal residue" evidence="2">
    <location>
        <position position="1"/>
    </location>
</feature>
<feature type="domain" description="MADS-box" evidence="1">
    <location>
        <begin position="1"/>
        <end position="47"/>
    </location>
</feature>
<keyword evidence="3" id="KW-1185">Reference proteome</keyword>
<organism evidence="2 3">
    <name type="scientific">Cucurbita argyrosperma subsp. sororia</name>
    <dbReference type="NCBI Taxonomy" id="37648"/>
    <lineage>
        <taxon>Eukaryota</taxon>
        <taxon>Viridiplantae</taxon>
        <taxon>Streptophyta</taxon>
        <taxon>Embryophyta</taxon>
        <taxon>Tracheophyta</taxon>
        <taxon>Spermatophyta</taxon>
        <taxon>Magnoliopsida</taxon>
        <taxon>eudicotyledons</taxon>
        <taxon>Gunneridae</taxon>
        <taxon>Pentapetalae</taxon>
        <taxon>rosids</taxon>
        <taxon>fabids</taxon>
        <taxon>Cucurbitales</taxon>
        <taxon>Cucurbitaceae</taxon>
        <taxon>Cucurbiteae</taxon>
        <taxon>Cucurbita</taxon>
    </lineage>
</organism>
<accession>A0AAV6MHE8</accession>
<dbReference type="PANTHER" id="PTHR48019">
    <property type="entry name" value="SERUM RESPONSE FACTOR HOMOLOG"/>
    <property type="match status" value="1"/>
</dbReference>
<dbReference type="CDD" id="cd00266">
    <property type="entry name" value="MADS_SRF_like"/>
    <property type="match status" value="1"/>
</dbReference>
<dbReference type="InterPro" id="IPR050142">
    <property type="entry name" value="MADS-box/MEF2_TF"/>
</dbReference>
<dbReference type="PROSITE" id="PS50066">
    <property type="entry name" value="MADS_BOX_2"/>
    <property type="match status" value="1"/>
</dbReference>
<reference evidence="2 3" key="1">
    <citation type="journal article" date="2021" name="Hortic Res">
        <title>The domestication of Cucurbita argyrosperma as revealed by the genome of its wild relative.</title>
        <authorList>
            <person name="Barrera-Redondo J."/>
            <person name="Sanchez-de la Vega G."/>
            <person name="Aguirre-Liguori J.A."/>
            <person name="Castellanos-Morales G."/>
            <person name="Gutierrez-Guerrero Y.T."/>
            <person name="Aguirre-Dugua X."/>
            <person name="Aguirre-Planter E."/>
            <person name="Tenaillon M.I."/>
            <person name="Lira-Saade R."/>
            <person name="Eguiarte L.E."/>
        </authorList>
    </citation>
    <scope>NUCLEOTIDE SEQUENCE [LARGE SCALE GENOMIC DNA]</scope>
    <source>
        <strain evidence="2">JBR-2021</strain>
    </source>
</reference>
<dbReference type="InterPro" id="IPR002100">
    <property type="entry name" value="TF_MADSbox"/>
</dbReference>
<protein>
    <submittedName>
        <fullName evidence="2">Agamous-like MADS-box protein AGL82</fullName>
    </submittedName>
</protein>
<name>A0AAV6MHE8_9ROSI</name>
<sequence length="261" mass="30385">MVRGKLSFNLIRNRKSRCSTFKQRKNSLMKKAYELSTLCDVRTCVLINGPGFAPDEDPSLFSVEFHTWPSNRSEVEHMIHAYKNGNCNLQKRKCFDLSDYFSDRKRKLVTEMCKHREKVGKIMWPDWDERLDCLSEQQLREFMNGLDSRIEAAGRMIDFMDADNENLFGMFSCEEYENVVQMGGDSSTPVPPLVELESPDSLNSPNPNPNPNEHEIGCNFENLEFLLEDEDENYMALYANLMNDELDECNDIEQWLRTGNF</sequence>
<dbReference type="SMART" id="SM00432">
    <property type="entry name" value="MADS"/>
    <property type="match status" value="1"/>
</dbReference>
<dbReference type="EMBL" id="JAGKQH010000014">
    <property type="protein sequence ID" value="KAG6581223.1"/>
    <property type="molecule type" value="Genomic_DNA"/>
</dbReference>
<evidence type="ECO:0000313" key="2">
    <source>
        <dbReference type="EMBL" id="KAG6581223.1"/>
    </source>
</evidence>
<dbReference type="Proteomes" id="UP000685013">
    <property type="component" value="Chromosome 14"/>
</dbReference>
<dbReference type="GO" id="GO:0000987">
    <property type="term" value="F:cis-regulatory region sequence-specific DNA binding"/>
    <property type="evidence" value="ECO:0007669"/>
    <property type="project" value="InterPro"/>
</dbReference>